<evidence type="ECO:0000313" key="1">
    <source>
        <dbReference type="EMBL" id="NBI55020.1"/>
    </source>
</evidence>
<dbReference type="InterPro" id="IPR029063">
    <property type="entry name" value="SAM-dependent_MTases_sf"/>
</dbReference>
<keyword evidence="1" id="KW-0489">Methyltransferase</keyword>
<dbReference type="GO" id="GO:0032259">
    <property type="term" value="P:methylation"/>
    <property type="evidence" value="ECO:0007669"/>
    <property type="project" value="UniProtKB-KW"/>
</dbReference>
<dbReference type="PANTHER" id="PTHR43861">
    <property type="entry name" value="TRANS-ACONITATE 2-METHYLTRANSFERASE-RELATED"/>
    <property type="match status" value="1"/>
</dbReference>
<reference evidence="1 2" key="1">
    <citation type="journal article" date="2017" name="Int. J. Syst. Evol. Microbiol.">
        <title>Photobacterium alginatilyticum sp. nov., a marine bacterium isolated from bottom seawater.</title>
        <authorList>
            <person name="Wang X."/>
            <person name="Wang Y."/>
            <person name="Yang X."/>
            <person name="Sun H."/>
            <person name="Li B."/>
            <person name="Zhang X.H."/>
        </authorList>
    </citation>
    <scope>NUCLEOTIDE SEQUENCE [LARGE SCALE GENOMIC DNA]</scope>
    <source>
        <strain evidence="1 2">P03D4</strain>
    </source>
</reference>
<dbReference type="PANTHER" id="PTHR43861:SF1">
    <property type="entry name" value="TRANS-ACONITATE 2-METHYLTRANSFERASE"/>
    <property type="match status" value="1"/>
</dbReference>
<gene>
    <name evidence="1" type="ORF">EIZ48_21115</name>
</gene>
<dbReference type="Gene3D" id="3.40.50.150">
    <property type="entry name" value="Vaccinia Virus protein VP39"/>
    <property type="match status" value="1"/>
</dbReference>
<dbReference type="CDD" id="cd02440">
    <property type="entry name" value="AdoMet_MTases"/>
    <property type="match status" value="1"/>
</dbReference>
<dbReference type="EMBL" id="RSEJ01000026">
    <property type="protein sequence ID" value="NBI55020.1"/>
    <property type="molecule type" value="Genomic_DNA"/>
</dbReference>
<dbReference type="GO" id="GO:0008168">
    <property type="term" value="F:methyltransferase activity"/>
    <property type="evidence" value="ECO:0007669"/>
    <property type="project" value="UniProtKB-KW"/>
</dbReference>
<accession>A0ABW9YMX1</accession>
<dbReference type="Proteomes" id="UP000738517">
    <property type="component" value="Unassembled WGS sequence"/>
</dbReference>
<evidence type="ECO:0000313" key="2">
    <source>
        <dbReference type="Proteomes" id="UP000738517"/>
    </source>
</evidence>
<comment type="caution">
    <text evidence="1">The sequence shown here is derived from an EMBL/GenBank/DDBJ whole genome shotgun (WGS) entry which is preliminary data.</text>
</comment>
<dbReference type="Pfam" id="PF13489">
    <property type="entry name" value="Methyltransf_23"/>
    <property type="match status" value="1"/>
</dbReference>
<sequence length="213" mass="24869">MLIRIIFNIGGVMKIKEFIQTLFGMRGFQPEQKTWEEQYKNNQWNHLHQLDELAHYNVIRGYINFFKPNADILDVGCGEGVLNRELSSSDYNYYKGIDFSDTAIENARSNREDEKTFFEQADAHAYQPDRKYDCIVFCESLNCINNPDKLVERLTEHLKPDGVVIISLFKQLWIDKIMWNKVQTSFEIIDKTTVKNGKGSAWQCKVLKPTNNS</sequence>
<organism evidence="1 2">
    <name type="scientific">Photobacterium alginatilyticum</name>
    <dbReference type="NCBI Taxonomy" id="1775171"/>
    <lineage>
        <taxon>Bacteria</taxon>
        <taxon>Pseudomonadati</taxon>
        <taxon>Pseudomonadota</taxon>
        <taxon>Gammaproteobacteria</taxon>
        <taxon>Vibrionales</taxon>
        <taxon>Vibrionaceae</taxon>
        <taxon>Photobacterium</taxon>
    </lineage>
</organism>
<keyword evidence="2" id="KW-1185">Reference proteome</keyword>
<protein>
    <submittedName>
        <fullName evidence="1">Class I SAM-dependent methyltransferase</fullName>
    </submittedName>
</protein>
<dbReference type="SUPFAM" id="SSF53335">
    <property type="entry name" value="S-adenosyl-L-methionine-dependent methyltransferases"/>
    <property type="match status" value="1"/>
</dbReference>
<proteinExistence type="predicted"/>
<name>A0ABW9YMX1_9GAMM</name>
<keyword evidence="1" id="KW-0808">Transferase</keyword>